<dbReference type="EMBL" id="LLXI01001269">
    <property type="protein sequence ID" value="PKY52786.1"/>
    <property type="molecule type" value="Genomic_DNA"/>
</dbReference>
<evidence type="ECO:0000313" key="1">
    <source>
        <dbReference type="EMBL" id="PKY52786.1"/>
    </source>
</evidence>
<dbReference type="Proteomes" id="UP000234323">
    <property type="component" value="Unassembled WGS sequence"/>
</dbReference>
<name>A0A2I1H1L4_9GLOM</name>
<accession>A0A2I1H1L4</accession>
<dbReference type="AlphaFoldDB" id="A0A2I1H1L4"/>
<proteinExistence type="predicted"/>
<comment type="caution">
    <text evidence="1">The sequence shown here is derived from an EMBL/GenBank/DDBJ whole genome shotgun (WGS) entry which is preliminary data.</text>
</comment>
<evidence type="ECO:0000313" key="2">
    <source>
        <dbReference type="Proteomes" id="UP000234323"/>
    </source>
</evidence>
<sequence length="155" mass="17784">MTADALIMTRMKLSPKGAQPIMRDGKPKGIKQVFKEYNFWPDKGICLICKQCSGKQDDVDPEKSDCCARRIMSLQHDFCEQKSILEEEQIIYLNNTQSSIVLEVLTSIPVITIRKFAQKLWKYMNAYNKGLEGRVTNGLLININPIVIYLKILKE</sequence>
<reference evidence="1 2" key="1">
    <citation type="submission" date="2015-10" db="EMBL/GenBank/DDBJ databases">
        <title>Genome analyses suggest a sexual origin of heterokaryosis in a supposedly ancient asexual fungus.</title>
        <authorList>
            <person name="Ropars J."/>
            <person name="Sedzielewska K."/>
            <person name="Noel J."/>
            <person name="Charron P."/>
            <person name="Farinelli L."/>
            <person name="Marton T."/>
            <person name="Kruger M."/>
            <person name="Pelin A."/>
            <person name="Brachmann A."/>
            <person name="Corradi N."/>
        </authorList>
    </citation>
    <scope>NUCLEOTIDE SEQUENCE [LARGE SCALE GENOMIC DNA]</scope>
    <source>
        <strain evidence="1 2">A4</strain>
    </source>
</reference>
<protein>
    <submittedName>
        <fullName evidence="1">Uncharacterized protein</fullName>
    </submittedName>
</protein>
<organism evidence="1 2">
    <name type="scientific">Rhizophagus irregularis</name>
    <dbReference type="NCBI Taxonomy" id="588596"/>
    <lineage>
        <taxon>Eukaryota</taxon>
        <taxon>Fungi</taxon>
        <taxon>Fungi incertae sedis</taxon>
        <taxon>Mucoromycota</taxon>
        <taxon>Glomeromycotina</taxon>
        <taxon>Glomeromycetes</taxon>
        <taxon>Glomerales</taxon>
        <taxon>Glomeraceae</taxon>
        <taxon>Rhizophagus</taxon>
    </lineage>
</organism>
<gene>
    <name evidence="1" type="ORF">RhiirA4_470636</name>
</gene>
<keyword evidence="2" id="KW-1185">Reference proteome</keyword>